<evidence type="ECO:0000256" key="5">
    <source>
        <dbReference type="RuleBase" id="RU004379"/>
    </source>
</evidence>
<protein>
    <submittedName>
        <fullName evidence="6">Uncharacterized protein</fullName>
    </submittedName>
</protein>
<dbReference type="Proteomes" id="UP000321570">
    <property type="component" value="Unassembled WGS sequence"/>
</dbReference>
<feature type="transmembrane region" description="Helical" evidence="5">
    <location>
        <begin position="97"/>
        <end position="118"/>
    </location>
</feature>
<name>A0A564XZK9_HYMDI</name>
<dbReference type="Pfam" id="PF01027">
    <property type="entry name" value="Bax1-I"/>
    <property type="match status" value="1"/>
</dbReference>
<feature type="transmembrane region" description="Helical" evidence="5">
    <location>
        <begin position="211"/>
        <end position="233"/>
    </location>
</feature>
<comment type="similarity">
    <text evidence="5">Belongs to the BI1 family.</text>
</comment>
<feature type="transmembrane region" description="Helical" evidence="5">
    <location>
        <begin position="154"/>
        <end position="173"/>
    </location>
</feature>
<accession>A0A564XZK9</accession>
<feature type="transmembrane region" description="Helical" evidence="5">
    <location>
        <begin position="72"/>
        <end position="90"/>
    </location>
</feature>
<comment type="subcellular location">
    <subcellularLocation>
        <location evidence="1">Membrane</location>
        <topology evidence="1">Multi-pass membrane protein</topology>
    </subcellularLocation>
</comment>
<dbReference type="AlphaFoldDB" id="A0A564XZK9"/>
<keyword evidence="3 5" id="KW-1133">Transmembrane helix</keyword>
<evidence type="ECO:0000256" key="2">
    <source>
        <dbReference type="ARBA" id="ARBA00022692"/>
    </source>
</evidence>
<keyword evidence="2 5" id="KW-0812">Transmembrane</keyword>
<sequence>MILSSIIVSKARTSTYAWASFVKFTPFSPFNYFLLASPEPLCAHLRSQYHFSYLISLFPVTYSDFNCHLRPYILFGLFIASIVLMIAMFVKRYDNPINFILLFTFTIAESFLVGLAVVHYDTNMVLQAFFITLAVTVSLTIYSMQTKREFSSWASCLGCCLLALLVGGISNVFFGLPVIQLATSIGGAILFSFFLIYDTQMMMQRYSPEEYIVAAITLYLDILNLFLYILRILQSTNNN</sequence>
<dbReference type="GO" id="GO:0016020">
    <property type="term" value="C:membrane"/>
    <property type="evidence" value="ECO:0007669"/>
    <property type="project" value="UniProtKB-SubCell"/>
</dbReference>
<reference evidence="6 7" key="1">
    <citation type="submission" date="2019-07" db="EMBL/GenBank/DDBJ databases">
        <authorList>
            <person name="Jastrzebski P J."/>
            <person name="Paukszto L."/>
            <person name="Jastrzebski P J."/>
        </authorList>
    </citation>
    <scope>NUCLEOTIDE SEQUENCE [LARGE SCALE GENOMIC DNA]</scope>
    <source>
        <strain evidence="6 7">WMS-il1</strain>
    </source>
</reference>
<evidence type="ECO:0000256" key="4">
    <source>
        <dbReference type="ARBA" id="ARBA00023136"/>
    </source>
</evidence>
<keyword evidence="4 5" id="KW-0472">Membrane</keyword>
<dbReference type="InterPro" id="IPR006214">
    <property type="entry name" value="Bax_inhibitor_1-related"/>
</dbReference>
<organism evidence="6 7">
    <name type="scientific">Hymenolepis diminuta</name>
    <name type="common">Rat tapeworm</name>
    <dbReference type="NCBI Taxonomy" id="6216"/>
    <lineage>
        <taxon>Eukaryota</taxon>
        <taxon>Metazoa</taxon>
        <taxon>Spiralia</taxon>
        <taxon>Lophotrochozoa</taxon>
        <taxon>Platyhelminthes</taxon>
        <taxon>Cestoda</taxon>
        <taxon>Eucestoda</taxon>
        <taxon>Cyclophyllidea</taxon>
        <taxon>Hymenolepididae</taxon>
        <taxon>Hymenolepis</taxon>
    </lineage>
</organism>
<evidence type="ECO:0000313" key="7">
    <source>
        <dbReference type="Proteomes" id="UP000321570"/>
    </source>
</evidence>
<dbReference type="PANTHER" id="PTHR23291">
    <property type="entry name" value="BAX INHIBITOR-RELATED"/>
    <property type="match status" value="1"/>
</dbReference>
<dbReference type="EMBL" id="CABIJS010000032">
    <property type="protein sequence ID" value="VUZ40209.1"/>
    <property type="molecule type" value="Genomic_DNA"/>
</dbReference>
<dbReference type="GO" id="GO:0043066">
    <property type="term" value="P:negative regulation of apoptotic process"/>
    <property type="evidence" value="ECO:0007669"/>
    <property type="project" value="TreeGrafter"/>
</dbReference>
<feature type="transmembrane region" description="Helical" evidence="5">
    <location>
        <begin position="179"/>
        <end position="199"/>
    </location>
</feature>
<evidence type="ECO:0000313" key="6">
    <source>
        <dbReference type="EMBL" id="VUZ40209.1"/>
    </source>
</evidence>
<evidence type="ECO:0000256" key="3">
    <source>
        <dbReference type="ARBA" id="ARBA00022989"/>
    </source>
</evidence>
<feature type="transmembrane region" description="Helical" evidence="5">
    <location>
        <begin position="124"/>
        <end position="142"/>
    </location>
</feature>
<gene>
    <name evidence="6" type="ORF">WMSIL1_LOCUS1303</name>
</gene>
<proteinExistence type="inferred from homology"/>
<dbReference type="PANTHER" id="PTHR23291:SF50">
    <property type="entry name" value="PROTEIN LIFEGUARD 4"/>
    <property type="match status" value="1"/>
</dbReference>
<keyword evidence="7" id="KW-1185">Reference proteome</keyword>
<evidence type="ECO:0000256" key="1">
    <source>
        <dbReference type="ARBA" id="ARBA00004141"/>
    </source>
</evidence>